<evidence type="ECO:0000256" key="1">
    <source>
        <dbReference type="SAM" id="Phobius"/>
    </source>
</evidence>
<proteinExistence type="predicted"/>
<dbReference type="Gene3D" id="2.70.170.10">
    <property type="entry name" value="Neurotransmitter-gated ion-channel ligand-binding domain"/>
    <property type="match status" value="1"/>
</dbReference>
<gene>
    <name evidence="3" type="ORF">Fcan01_22182</name>
</gene>
<evidence type="ECO:0000313" key="4">
    <source>
        <dbReference type="Proteomes" id="UP000198287"/>
    </source>
</evidence>
<organism evidence="3 4">
    <name type="scientific">Folsomia candida</name>
    <name type="common">Springtail</name>
    <dbReference type="NCBI Taxonomy" id="158441"/>
    <lineage>
        <taxon>Eukaryota</taxon>
        <taxon>Metazoa</taxon>
        <taxon>Ecdysozoa</taxon>
        <taxon>Arthropoda</taxon>
        <taxon>Hexapoda</taxon>
        <taxon>Collembola</taxon>
        <taxon>Entomobryomorpha</taxon>
        <taxon>Isotomoidea</taxon>
        <taxon>Isotomidae</taxon>
        <taxon>Proisotominae</taxon>
        <taxon>Folsomia</taxon>
    </lineage>
</organism>
<dbReference type="AlphaFoldDB" id="A0A226DD81"/>
<evidence type="ECO:0000256" key="2">
    <source>
        <dbReference type="SAM" id="SignalP"/>
    </source>
</evidence>
<name>A0A226DD81_FOLCA</name>
<feature type="signal peptide" evidence="2">
    <location>
        <begin position="1"/>
        <end position="17"/>
    </location>
</feature>
<keyword evidence="1" id="KW-1133">Transmembrane helix</keyword>
<comment type="caution">
    <text evidence="3">The sequence shown here is derived from an EMBL/GenBank/DDBJ whole genome shotgun (WGS) entry which is preliminary data.</text>
</comment>
<accession>A0A226DD81</accession>
<dbReference type="Proteomes" id="UP000198287">
    <property type="component" value="Unassembled WGS sequence"/>
</dbReference>
<evidence type="ECO:0000313" key="3">
    <source>
        <dbReference type="EMBL" id="OXA43123.1"/>
    </source>
</evidence>
<dbReference type="GO" id="GO:0005230">
    <property type="term" value="F:extracellular ligand-gated monoatomic ion channel activity"/>
    <property type="evidence" value="ECO:0007669"/>
    <property type="project" value="InterPro"/>
</dbReference>
<feature type="transmembrane region" description="Helical" evidence="1">
    <location>
        <begin position="269"/>
        <end position="290"/>
    </location>
</feature>
<sequence length="308" mass="34916">MWRFLLISCILYRPVTSQHTITAINSSSRGAQWEAHYSHGYDSNSPPSSRDDSTTVKISFKQVSPKFLPGEYRTDLFLNFVLVQEWMDSRLKLNGVETGNQTVMNIDSIKTENAKIHVWKPSLITNPISIGSNLGDQTWLWSDGRLYRTQYLNLHLIKADQEDSSSSTFEYLVDIFSTKEFDDEVKLEFSEWRSISFKVEEEKPTSQIRISGRNGNYTMGYSIGKCEIVEKLGADNFSMKRSCLRWNLKLDRLEPPETGYFSVETNLNITLVIGVSLIIFNLLIFCVLAYKPAGAHAQNAGNAAPIAA</sequence>
<keyword evidence="1" id="KW-0472">Membrane</keyword>
<dbReference type="SUPFAM" id="SSF63712">
    <property type="entry name" value="Nicotinic receptor ligand binding domain-like"/>
    <property type="match status" value="1"/>
</dbReference>
<protein>
    <submittedName>
        <fullName evidence="3">Uncharacterized protein</fullName>
    </submittedName>
</protein>
<dbReference type="EMBL" id="LNIX01000023">
    <property type="protein sequence ID" value="OXA43123.1"/>
    <property type="molecule type" value="Genomic_DNA"/>
</dbReference>
<keyword evidence="1" id="KW-0812">Transmembrane</keyword>
<keyword evidence="4" id="KW-1185">Reference proteome</keyword>
<dbReference type="GO" id="GO:0016020">
    <property type="term" value="C:membrane"/>
    <property type="evidence" value="ECO:0007669"/>
    <property type="project" value="InterPro"/>
</dbReference>
<keyword evidence="2" id="KW-0732">Signal</keyword>
<feature type="chain" id="PRO_5012511068" evidence="2">
    <location>
        <begin position="18"/>
        <end position="308"/>
    </location>
</feature>
<reference evidence="3 4" key="1">
    <citation type="submission" date="2015-12" db="EMBL/GenBank/DDBJ databases">
        <title>The genome of Folsomia candida.</title>
        <authorList>
            <person name="Faddeeva A."/>
            <person name="Derks M.F."/>
            <person name="Anvar Y."/>
            <person name="Smit S."/>
            <person name="Van Straalen N."/>
            <person name="Roelofs D."/>
        </authorList>
    </citation>
    <scope>NUCLEOTIDE SEQUENCE [LARGE SCALE GENOMIC DNA]</scope>
    <source>
        <strain evidence="3 4">VU population</strain>
        <tissue evidence="3">Whole body</tissue>
    </source>
</reference>
<dbReference type="InterPro" id="IPR036734">
    <property type="entry name" value="Neur_chan_lig-bd_sf"/>
</dbReference>